<keyword evidence="7 10" id="KW-0067">ATP-binding</keyword>
<dbReference type="Pfam" id="PF13189">
    <property type="entry name" value="Cytidylate_kin2"/>
    <property type="match status" value="1"/>
</dbReference>
<dbReference type="GO" id="GO:0036431">
    <property type="term" value="F:dCMP kinase activity"/>
    <property type="evidence" value="ECO:0007669"/>
    <property type="project" value="InterPro"/>
</dbReference>
<dbReference type="GO" id="GO:0005524">
    <property type="term" value="F:ATP binding"/>
    <property type="evidence" value="ECO:0007669"/>
    <property type="project" value="UniProtKB-UniRule"/>
</dbReference>
<dbReference type="InterPro" id="IPR011892">
    <property type="entry name" value="Cyt_kin_arch"/>
</dbReference>
<evidence type="ECO:0000256" key="4">
    <source>
        <dbReference type="ARBA" id="ARBA00022679"/>
    </source>
</evidence>
<gene>
    <name evidence="10" type="primary">cmk</name>
    <name evidence="11" type="ORF">MPEBLZ_00376</name>
</gene>
<keyword evidence="5 10" id="KW-0547">Nucleotide-binding</keyword>
<comment type="catalytic activity">
    <reaction evidence="8 10">
        <text>dCMP + ATP = dCDP + ADP</text>
        <dbReference type="Rhea" id="RHEA:25094"/>
        <dbReference type="ChEBI" id="CHEBI:30616"/>
        <dbReference type="ChEBI" id="CHEBI:57566"/>
        <dbReference type="ChEBI" id="CHEBI:58593"/>
        <dbReference type="ChEBI" id="CHEBI:456216"/>
        <dbReference type="EC" id="2.7.4.25"/>
    </reaction>
</comment>
<protein>
    <recommendedName>
        <fullName evidence="10">Cytidylate kinase</fullName>
        <shortName evidence="10">CK</shortName>
        <ecNumber evidence="10">2.7.4.25</ecNumber>
    </recommendedName>
    <alternativeName>
        <fullName evidence="10">Cytidine monophosphate kinase</fullName>
        <shortName evidence="10">CMP kinase</shortName>
    </alternativeName>
</protein>
<dbReference type="InterPro" id="IPR011994">
    <property type="entry name" value="Cytidylate_kinase_dom"/>
</dbReference>
<evidence type="ECO:0000313" key="11">
    <source>
        <dbReference type="EMBL" id="KPQ45051.1"/>
    </source>
</evidence>
<dbReference type="PANTHER" id="PTHR37816:SF2">
    <property type="entry name" value="DNA TOPOLOGY MODULATION PROTEIN FLAR-RELATED PROTEIN"/>
    <property type="match status" value="1"/>
</dbReference>
<dbReference type="PANTHER" id="PTHR37816">
    <property type="entry name" value="YALI0E33011P"/>
    <property type="match status" value="1"/>
</dbReference>
<keyword evidence="4 10" id="KW-0808">Transferase</keyword>
<evidence type="ECO:0000256" key="5">
    <source>
        <dbReference type="ARBA" id="ARBA00022741"/>
    </source>
</evidence>
<feature type="binding site" evidence="10">
    <location>
        <begin position="7"/>
        <end position="15"/>
    </location>
    <ligand>
        <name>ATP</name>
        <dbReference type="ChEBI" id="CHEBI:30616"/>
    </ligand>
</feature>
<dbReference type="GO" id="GO:0006220">
    <property type="term" value="P:pyrimidine nucleotide metabolic process"/>
    <property type="evidence" value="ECO:0007669"/>
    <property type="project" value="UniProtKB-UniRule"/>
</dbReference>
<evidence type="ECO:0000256" key="2">
    <source>
        <dbReference type="ARBA" id="ARBA00011005"/>
    </source>
</evidence>
<evidence type="ECO:0000256" key="3">
    <source>
        <dbReference type="ARBA" id="ARBA00022490"/>
    </source>
</evidence>
<evidence type="ECO:0000256" key="1">
    <source>
        <dbReference type="ARBA" id="ARBA00004496"/>
    </source>
</evidence>
<comment type="subcellular location">
    <subcellularLocation>
        <location evidence="1 10">Cytoplasm</location>
    </subcellularLocation>
</comment>
<sequence>MIITISGPPGSGKSTLSKIISVKLGLELVSMGDIFRKCAQDRCMSLDEFGQIAKCNEKIDHEIDAMQKKIANEKDNIVIEGRLSGFLVDADLKIWLKAPLEVRARRIAKRECKSVEKAMEETSEREECERERYLKYYDLDVKDLSVYDIVIDSSKWSAQEISEIVEKSAGFLI</sequence>
<dbReference type="InterPro" id="IPR052922">
    <property type="entry name" value="Cytidylate_Kinase-2"/>
</dbReference>
<dbReference type="EMBL" id="LKCM01000030">
    <property type="protein sequence ID" value="KPQ45051.1"/>
    <property type="molecule type" value="Genomic_DNA"/>
</dbReference>
<dbReference type="InterPro" id="IPR027417">
    <property type="entry name" value="P-loop_NTPase"/>
</dbReference>
<dbReference type="SUPFAM" id="SSF52540">
    <property type="entry name" value="P-loop containing nucleoside triphosphate hydrolases"/>
    <property type="match status" value="1"/>
</dbReference>
<dbReference type="EC" id="2.7.4.25" evidence="10"/>
<keyword evidence="6 10" id="KW-0418">Kinase</keyword>
<evidence type="ECO:0000256" key="9">
    <source>
        <dbReference type="ARBA" id="ARBA00048478"/>
    </source>
</evidence>
<dbReference type="NCBIfam" id="TIGR02173">
    <property type="entry name" value="cyt_kin_arch"/>
    <property type="match status" value="1"/>
</dbReference>
<keyword evidence="3 10" id="KW-0963">Cytoplasm</keyword>
<evidence type="ECO:0000256" key="6">
    <source>
        <dbReference type="ARBA" id="ARBA00022777"/>
    </source>
</evidence>
<dbReference type="HAMAP" id="MF_00239">
    <property type="entry name" value="Cytidyl_kinase_type2"/>
    <property type="match status" value="1"/>
</dbReference>
<dbReference type="CDD" id="cd02020">
    <property type="entry name" value="CMPK"/>
    <property type="match status" value="1"/>
</dbReference>
<dbReference type="Gene3D" id="3.40.50.300">
    <property type="entry name" value="P-loop containing nucleotide triphosphate hydrolases"/>
    <property type="match status" value="1"/>
</dbReference>
<dbReference type="GO" id="GO:0036430">
    <property type="term" value="F:CMP kinase activity"/>
    <property type="evidence" value="ECO:0007669"/>
    <property type="project" value="RHEA"/>
</dbReference>
<name>A0A0P8CDG2_9EURY</name>
<evidence type="ECO:0000256" key="8">
    <source>
        <dbReference type="ARBA" id="ARBA00047615"/>
    </source>
</evidence>
<accession>A0A0P8CDG2</accession>
<evidence type="ECO:0000256" key="10">
    <source>
        <dbReference type="HAMAP-Rule" id="MF_00239"/>
    </source>
</evidence>
<organism evidence="11 12">
    <name type="scientific">Candidatus Methanoperedens nitratireducens</name>
    <dbReference type="NCBI Taxonomy" id="1392998"/>
    <lineage>
        <taxon>Archaea</taxon>
        <taxon>Methanobacteriati</taxon>
        <taxon>Methanobacteriota</taxon>
        <taxon>Stenosarchaea group</taxon>
        <taxon>Methanomicrobia</taxon>
        <taxon>Methanosarcinales</taxon>
        <taxon>ANME-2 cluster</taxon>
        <taxon>Candidatus Methanoperedentaceae</taxon>
        <taxon>Candidatus Methanoperedens</taxon>
    </lineage>
</organism>
<comment type="caution">
    <text evidence="11">The sequence shown here is derived from an EMBL/GenBank/DDBJ whole genome shotgun (WGS) entry which is preliminary data.</text>
</comment>
<dbReference type="Proteomes" id="UP000050360">
    <property type="component" value="Unassembled WGS sequence"/>
</dbReference>
<comment type="catalytic activity">
    <reaction evidence="9 10">
        <text>CMP + ATP = CDP + ADP</text>
        <dbReference type="Rhea" id="RHEA:11600"/>
        <dbReference type="ChEBI" id="CHEBI:30616"/>
        <dbReference type="ChEBI" id="CHEBI:58069"/>
        <dbReference type="ChEBI" id="CHEBI:60377"/>
        <dbReference type="ChEBI" id="CHEBI:456216"/>
        <dbReference type="EC" id="2.7.4.25"/>
    </reaction>
</comment>
<comment type="similarity">
    <text evidence="2 10">Belongs to the cytidylate kinase family. Type 2 subfamily.</text>
</comment>
<dbReference type="GO" id="GO:0005737">
    <property type="term" value="C:cytoplasm"/>
    <property type="evidence" value="ECO:0007669"/>
    <property type="project" value="UniProtKB-SubCell"/>
</dbReference>
<evidence type="ECO:0000256" key="7">
    <source>
        <dbReference type="ARBA" id="ARBA00022840"/>
    </source>
</evidence>
<dbReference type="AlphaFoldDB" id="A0A0P8CDG2"/>
<evidence type="ECO:0000313" key="12">
    <source>
        <dbReference type="Proteomes" id="UP000050360"/>
    </source>
</evidence>
<reference evidence="11 12" key="1">
    <citation type="submission" date="2015-09" db="EMBL/GenBank/DDBJ databases">
        <title>A metagenomics-based metabolic model of nitrate-dependent anaerobic oxidation of methane by Methanoperedens-like archaea.</title>
        <authorList>
            <person name="Arshad A."/>
            <person name="Speth D.R."/>
            <person name="De Graaf R.M."/>
            <person name="Op Den Camp H.J."/>
            <person name="Jetten M.S."/>
            <person name="Welte C.U."/>
        </authorList>
    </citation>
    <scope>NUCLEOTIDE SEQUENCE [LARGE SCALE GENOMIC DNA]</scope>
</reference>
<proteinExistence type="inferred from homology"/>